<name>A0ABW8CLI5_STRBI</name>
<protein>
    <submittedName>
        <fullName evidence="2">Uncharacterized protein</fullName>
    </submittedName>
</protein>
<feature type="signal peptide" evidence="1">
    <location>
        <begin position="1"/>
        <end position="17"/>
    </location>
</feature>
<keyword evidence="1" id="KW-0732">Signal</keyword>
<evidence type="ECO:0000313" key="3">
    <source>
        <dbReference type="Proteomes" id="UP001614391"/>
    </source>
</evidence>
<proteinExistence type="predicted"/>
<organism evidence="2 3">
    <name type="scientific">Streptomyces bikiniensis</name>
    <dbReference type="NCBI Taxonomy" id="1896"/>
    <lineage>
        <taxon>Bacteria</taxon>
        <taxon>Bacillati</taxon>
        <taxon>Actinomycetota</taxon>
        <taxon>Actinomycetes</taxon>
        <taxon>Kitasatosporales</taxon>
        <taxon>Streptomycetaceae</taxon>
        <taxon>Streptomyces</taxon>
    </lineage>
</organism>
<dbReference type="EMBL" id="JBITYT010000001">
    <property type="protein sequence ID" value="MFI9118406.1"/>
    <property type="molecule type" value="Genomic_DNA"/>
</dbReference>
<keyword evidence="3" id="KW-1185">Reference proteome</keyword>
<dbReference type="RefSeq" id="WP_399610286.1">
    <property type="nucleotide sequence ID" value="NZ_JBITYT010000001.1"/>
</dbReference>
<evidence type="ECO:0000256" key="1">
    <source>
        <dbReference type="SAM" id="SignalP"/>
    </source>
</evidence>
<sequence>MALIALAAVATAPSAMATESPAGRTISTTAKTVGDATKETRKAVVDLLTPLGHTWGN</sequence>
<feature type="chain" id="PRO_5046127532" evidence="1">
    <location>
        <begin position="18"/>
        <end position="57"/>
    </location>
</feature>
<reference evidence="2 3" key="1">
    <citation type="submission" date="2024-10" db="EMBL/GenBank/DDBJ databases">
        <title>The Natural Products Discovery Center: Release of the First 8490 Sequenced Strains for Exploring Actinobacteria Biosynthetic Diversity.</title>
        <authorList>
            <person name="Kalkreuter E."/>
            <person name="Kautsar S.A."/>
            <person name="Yang D."/>
            <person name="Bader C.D."/>
            <person name="Teijaro C.N."/>
            <person name="Fluegel L."/>
            <person name="Davis C.M."/>
            <person name="Simpson J.R."/>
            <person name="Lauterbach L."/>
            <person name="Steele A.D."/>
            <person name="Gui C."/>
            <person name="Meng S."/>
            <person name="Li G."/>
            <person name="Viehrig K."/>
            <person name="Ye F."/>
            <person name="Su P."/>
            <person name="Kiefer A.F."/>
            <person name="Nichols A."/>
            <person name="Cepeda A.J."/>
            <person name="Yan W."/>
            <person name="Fan B."/>
            <person name="Jiang Y."/>
            <person name="Adhikari A."/>
            <person name="Zheng C.-J."/>
            <person name="Schuster L."/>
            <person name="Cowan T.M."/>
            <person name="Smanski M.J."/>
            <person name="Chevrette M.G."/>
            <person name="De Carvalho L.P.S."/>
            <person name="Shen B."/>
        </authorList>
    </citation>
    <scope>NUCLEOTIDE SEQUENCE [LARGE SCALE GENOMIC DNA]</scope>
    <source>
        <strain evidence="2 3">NPDC053346</strain>
    </source>
</reference>
<comment type="caution">
    <text evidence="2">The sequence shown here is derived from an EMBL/GenBank/DDBJ whole genome shotgun (WGS) entry which is preliminary data.</text>
</comment>
<accession>A0ABW8CLI5</accession>
<gene>
    <name evidence="2" type="ORF">ACIGW0_03185</name>
</gene>
<evidence type="ECO:0000313" key="2">
    <source>
        <dbReference type="EMBL" id="MFI9118406.1"/>
    </source>
</evidence>
<dbReference type="Proteomes" id="UP001614391">
    <property type="component" value="Unassembled WGS sequence"/>
</dbReference>